<evidence type="ECO:0000313" key="5">
    <source>
        <dbReference type="EMBL" id="HJG27101.1"/>
    </source>
</evidence>
<evidence type="ECO:0000256" key="1">
    <source>
        <dbReference type="ARBA" id="ARBA00008061"/>
    </source>
</evidence>
<dbReference type="FunFam" id="3.20.20.80:FF:000064">
    <property type="entry name" value="Oligo-1,6-glucosidase"/>
    <property type="match status" value="1"/>
</dbReference>
<reference evidence="5" key="1">
    <citation type="journal article" date="2021" name="PeerJ">
        <title>Extensive microbial diversity within the chicken gut microbiome revealed by metagenomics and culture.</title>
        <authorList>
            <person name="Gilroy R."/>
            <person name="Ravi A."/>
            <person name="Getino M."/>
            <person name="Pursley I."/>
            <person name="Horton D.L."/>
            <person name="Alikhan N.F."/>
            <person name="Baker D."/>
            <person name="Gharbi K."/>
            <person name="Hall N."/>
            <person name="Watson M."/>
            <person name="Adriaenssens E.M."/>
            <person name="Foster-Nyarko E."/>
            <person name="Jarju S."/>
            <person name="Secka A."/>
            <person name="Antonio M."/>
            <person name="Oren A."/>
            <person name="Chaudhuri R.R."/>
            <person name="La Ragione R."/>
            <person name="Hildebrand F."/>
            <person name="Pallen M.J."/>
        </authorList>
    </citation>
    <scope>NUCLEOTIDE SEQUENCE</scope>
    <source>
        <strain evidence="5">ChiBcec21-2208</strain>
    </source>
</reference>
<comment type="caution">
    <text evidence="5">The sequence shown here is derived from an EMBL/GenBank/DDBJ whole genome shotgun (WGS) entry which is preliminary data.</text>
</comment>
<dbReference type="SUPFAM" id="SSF51445">
    <property type="entry name" value="(Trans)glycosidases"/>
    <property type="match status" value="1"/>
</dbReference>
<dbReference type="GO" id="GO:0008788">
    <property type="term" value="F:alpha,alpha-phosphotrehalase activity"/>
    <property type="evidence" value="ECO:0007669"/>
    <property type="project" value="UniProtKB-EC"/>
</dbReference>
<dbReference type="Gene3D" id="2.60.40.1180">
    <property type="entry name" value="Golgi alpha-mannosidase II"/>
    <property type="match status" value="1"/>
</dbReference>
<dbReference type="Pfam" id="PF00128">
    <property type="entry name" value="Alpha-amylase"/>
    <property type="match status" value="1"/>
</dbReference>
<dbReference type="InterPro" id="IPR006047">
    <property type="entry name" value="GH13_cat_dom"/>
</dbReference>
<evidence type="ECO:0000256" key="3">
    <source>
        <dbReference type="ARBA" id="ARBA00023295"/>
    </source>
</evidence>
<sequence length="558" mass="63856">MRDIHRKASIYQVYIKSFRDSNGDGMGDLEGVRQGLPYIHRLGATHVWITPFLCSPQDDNGYDVSDYRNIEPMFGTMRDLERLVTEADALGLGIMMDMVFNHTSSQHVWFQKALAGDKKYQDYYIFRDPAPDGGAPNNWQSSFGGSAWEFVPALNKYYLHLYAVSQPDLNWENPQVRQELYDILQFWLQKGIKGFRFDVINEISKPQDFPDAVPGQREPFINGPRVHEFVHEMNRAVFAEHPEILTVGELAGCDIQNLSWFTDPARQELDTGFQFHHMRADYTDNQKWTEGRLNHRLLKDTLFSWVEGVEKGSGCLSLFWSNHDQPRALSRFGDPAGQPEKSAKAVATVLYWMGGIPSIFQGEELGMKNAGFTALEQYKDVESINHYKILREQGKSEEEVLRILAQRSRDNGRTVFPWDCSHAHGFTTGEPWIWSGDSVLCSAEEEEKNPDSIFHFYQRMLALRCEHVDALHGTFRPLHTARDAVFAYEKCGTEEKLLVIVNLSDQSGALAEEVELKGYEAEPVCLVQANEELPKNALPRQLMPWSAMVYKLNAKQEK</sequence>
<protein>
    <submittedName>
        <fullName evidence="5">Alpha,alpha-phosphotrehalase</fullName>
        <ecNumber evidence="5">3.2.1.93</ecNumber>
    </submittedName>
</protein>
<accession>A0A921LM68</accession>
<dbReference type="EMBL" id="DYVE01000012">
    <property type="protein sequence ID" value="HJG27101.1"/>
    <property type="molecule type" value="Genomic_DNA"/>
</dbReference>
<dbReference type="CDD" id="cd11333">
    <property type="entry name" value="AmyAc_SI_OligoGlu_DGase"/>
    <property type="match status" value="1"/>
</dbReference>
<dbReference type="InterPro" id="IPR013780">
    <property type="entry name" value="Glyco_hydro_b"/>
</dbReference>
<evidence type="ECO:0000313" key="6">
    <source>
        <dbReference type="Proteomes" id="UP000782880"/>
    </source>
</evidence>
<dbReference type="Gene3D" id="3.90.400.10">
    <property type="entry name" value="Oligo-1,6-glucosidase, Domain 2"/>
    <property type="match status" value="1"/>
</dbReference>
<dbReference type="PANTHER" id="PTHR10357">
    <property type="entry name" value="ALPHA-AMYLASE FAMILY MEMBER"/>
    <property type="match status" value="1"/>
</dbReference>
<dbReference type="Gene3D" id="3.20.20.80">
    <property type="entry name" value="Glycosidases"/>
    <property type="match status" value="1"/>
</dbReference>
<dbReference type="Proteomes" id="UP000782880">
    <property type="component" value="Unassembled WGS sequence"/>
</dbReference>
<feature type="domain" description="Glycosyl hydrolase family 13 catalytic" evidence="4">
    <location>
        <begin position="12"/>
        <end position="413"/>
    </location>
</feature>
<dbReference type="SMART" id="SM00642">
    <property type="entry name" value="Aamy"/>
    <property type="match status" value="1"/>
</dbReference>
<dbReference type="AlphaFoldDB" id="A0A921LM68"/>
<dbReference type="GO" id="GO:0004556">
    <property type="term" value="F:alpha-amylase activity"/>
    <property type="evidence" value="ECO:0007669"/>
    <property type="project" value="TreeGrafter"/>
</dbReference>
<dbReference type="FunFam" id="3.90.400.10:FF:000002">
    <property type="entry name" value="Sucrose isomerase"/>
    <property type="match status" value="1"/>
</dbReference>
<dbReference type="NCBIfam" id="NF008183">
    <property type="entry name" value="PRK10933.1"/>
    <property type="match status" value="1"/>
</dbReference>
<keyword evidence="3 5" id="KW-0326">Glycosidase</keyword>
<reference evidence="5" key="2">
    <citation type="submission" date="2021-09" db="EMBL/GenBank/DDBJ databases">
        <authorList>
            <person name="Gilroy R."/>
        </authorList>
    </citation>
    <scope>NUCLEOTIDE SEQUENCE</scope>
    <source>
        <strain evidence="5">ChiBcec21-2208</strain>
    </source>
</reference>
<dbReference type="SUPFAM" id="SSF51011">
    <property type="entry name" value="Glycosyl hydrolase domain"/>
    <property type="match status" value="1"/>
</dbReference>
<organism evidence="5 6">
    <name type="scientific">Subdoligranulum variabile</name>
    <dbReference type="NCBI Taxonomy" id="214851"/>
    <lineage>
        <taxon>Bacteria</taxon>
        <taxon>Bacillati</taxon>
        <taxon>Bacillota</taxon>
        <taxon>Clostridia</taxon>
        <taxon>Eubacteriales</taxon>
        <taxon>Oscillospiraceae</taxon>
        <taxon>Subdoligranulum</taxon>
    </lineage>
</organism>
<dbReference type="EC" id="3.2.1.93" evidence="5"/>
<gene>
    <name evidence="5" type="ORF">K8V20_00415</name>
</gene>
<proteinExistence type="inferred from homology"/>
<dbReference type="InterPro" id="IPR045857">
    <property type="entry name" value="O16G_dom_2"/>
</dbReference>
<dbReference type="PANTHER" id="PTHR10357:SF217">
    <property type="entry name" value="TREHALOSE-6-PHOSPHATE HYDROLASE"/>
    <property type="match status" value="1"/>
</dbReference>
<name>A0A921LM68_9FIRM</name>
<evidence type="ECO:0000259" key="4">
    <source>
        <dbReference type="SMART" id="SM00642"/>
    </source>
</evidence>
<evidence type="ECO:0000256" key="2">
    <source>
        <dbReference type="ARBA" id="ARBA00022801"/>
    </source>
</evidence>
<keyword evidence="2 5" id="KW-0378">Hydrolase</keyword>
<dbReference type="InterPro" id="IPR017853">
    <property type="entry name" value="GH"/>
</dbReference>
<comment type="similarity">
    <text evidence="1">Belongs to the glycosyl hydrolase 13 family.</text>
</comment>
<dbReference type="GO" id="GO:0009313">
    <property type="term" value="P:oligosaccharide catabolic process"/>
    <property type="evidence" value="ECO:0007669"/>
    <property type="project" value="TreeGrafter"/>
</dbReference>